<evidence type="ECO:0000256" key="1">
    <source>
        <dbReference type="ARBA" id="ARBA00004141"/>
    </source>
</evidence>
<dbReference type="PROSITE" id="PS50850">
    <property type="entry name" value="MFS"/>
    <property type="match status" value="1"/>
</dbReference>
<dbReference type="InterPro" id="IPR020846">
    <property type="entry name" value="MFS_dom"/>
</dbReference>
<comment type="subcellular location">
    <subcellularLocation>
        <location evidence="1">Membrane</location>
        <topology evidence="1">Multi-pass membrane protein</topology>
    </subcellularLocation>
</comment>
<dbReference type="FunFam" id="1.20.1250.20:FF:000064">
    <property type="entry name" value="MFS allantoate transporter"/>
    <property type="match status" value="1"/>
</dbReference>
<keyword evidence="2" id="KW-0813">Transport</keyword>
<reference evidence="10" key="2">
    <citation type="submission" date="2023-06" db="EMBL/GenBank/DDBJ databases">
        <authorList>
            <consortium name="Lawrence Berkeley National Laboratory"/>
            <person name="Mondo S.J."/>
            <person name="Hensen N."/>
            <person name="Bonometti L."/>
            <person name="Westerberg I."/>
            <person name="Brannstrom I.O."/>
            <person name="Guillou S."/>
            <person name="Cros-Aarteil S."/>
            <person name="Calhoun S."/>
            <person name="Haridas S."/>
            <person name="Kuo A."/>
            <person name="Pangilinan J."/>
            <person name="Riley R."/>
            <person name="Labutti K."/>
            <person name="Andreopoulos B."/>
            <person name="Lipzen A."/>
            <person name="Chen C."/>
            <person name="Yanf M."/>
            <person name="Daum C."/>
            <person name="Ng V."/>
            <person name="Clum A."/>
            <person name="Steindorff A."/>
            <person name="Ohm R."/>
            <person name="Martin F."/>
            <person name="Silar P."/>
            <person name="Natvig D."/>
            <person name="Lalanne C."/>
            <person name="Gautier V."/>
            <person name="Ament-Velasquez S.L."/>
            <person name="Kruys A."/>
            <person name="Hutchinson M.I."/>
            <person name="Powell A.J."/>
            <person name="Barry K."/>
            <person name="Miller A.N."/>
            <person name="Grigoriev I.V."/>
            <person name="Debuchy R."/>
            <person name="Gladieux P."/>
            <person name="Thoren M.H."/>
            <person name="Johannesson H."/>
        </authorList>
    </citation>
    <scope>NUCLEOTIDE SEQUENCE</scope>
    <source>
        <strain evidence="10">PSN324</strain>
    </source>
</reference>
<dbReference type="Proteomes" id="UP001321749">
    <property type="component" value="Unassembled WGS sequence"/>
</dbReference>
<keyword evidence="3 8" id="KW-0812">Transmembrane</keyword>
<evidence type="ECO:0000256" key="5">
    <source>
        <dbReference type="ARBA" id="ARBA00023136"/>
    </source>
</evidence>
<name>A0AAV9HWV9_9PEZI</name>
<proteinExistence type="inferred from homology"/>
<dbReference type="FunFam" id="1.20.1250.20:FF:000295">
    <property type="entry name" value="Unplaced genomic scaffold supercont1.7, whole genome shotgun sequence"/>
    <property type="match status" value="1"/>
</dbReference>
<comment type="caution">
    <text evidence="10">The sequence shown here is derived from an EMBL/GenBank/DDBJ whole genome shotgun (WGS) entry which is preliminary data.</text>
</comment>
<evidence type="ECO:0000259" key="9">
    <source>
        <dbReference type="PROSITE" id="PS50850"/>
    </source>
</evidence>
<comment type="similarity">
    <text evidence="6">Belongs to the major facilitator superfamily. Allantoate permease family.</text>
</comment>
<feature type="transmembrane region" description="Helical" evidence="8">
    <location>
        <begin position="272"/>
        <end position="296"/>
    </location>
</feature>
<dbReference type="GO" id="GO:0022857">
    <property type="term" value="F:transmembrane transporter activity"/>
    <property type="evidence" value="ECO:0007669"/>
    <property type="project" value="InterPro"/>
</dbReference>
<feature type="region of interest" description="Disordered" evidence="7">
    <location>
        <begin position="1"/>
        <end position="23"/>
    </location>
</feature>
<evidence type="ECO:0000256" key="6">
    <source>
        <dbReference type="ARBA" id="ARBA00037968"/>
    </source>
</evidence>
<evidence type="ECO:0000313" key="10">
    <source>
        <dbReference type="EMBL" id="KAK4465302.1"/>
    </source>
</evidence>
<dbReference type="SUPFAM" id="SSF103473">
    <property type="entry name" value="MFS general substrate transporter"/>
    <property type="match status" value="1"/>
</dbReference>
<dbReference type="PANTHER" id="PTHR43791:SF16">
    <property type="entry name" value="TRANSPORTER, PUTATIVE (AFU_ORTHOLOGUE AFUA_3G01840)-RELATED"/>
    <property type="match status" value="1"/>
</dbReference>
<dbReference type="EMBL" id="MU864940">
    <property type="protein sequence ID" value="KAK4465302.1"/>
    <property type="molecule type" value="Genomic_DNA"/>
</dbReference>
<dbReference type="Gene3D" id="1.20.1250.20">
    <property type="entry name" value="MFS general substrate transporter like domains"/>
    <property type="match status" value="2"/>
</dbReference>
<dbReference type="PANTHER" id="PTHR43791">
    <property type="entry name" value="PERMEASE-RELATED"/>
    <property type="match status" value="1"/>
</dbReference>
<feature type="transmembrane region" description="Helical" evidence="8">
    <location>
        <begin position="336"/>
        <end position="355"/>
    </location>
</feature>
<feature type="transmembrane region" description="Helical" evidence="8">
    <location>
        <begin position="169"/>
        <end position="191"/>
    </location>
</feature>
<evidence type="ECO:0000256" key="3">
    <source>
        <dbReference type="ARBA" id="ARBA00022692"/>
    </source>
</evidence>
<dbReference type="InterPro" id="IPR011701">
    <property type="entry name" value="MFS"/>
</dbReference>
<keyword evidence="5 8" id="KW-0472">Membrane</keyword>
<reference evidence="10" key="1">
    <citation type="journal article" date="2023" name="Mol. Phylogenet. Evol.">
        <title>Genome-scale phylogeny and comparative genomics of the fungal order Sordariales.</title>
        <authorList>
            <person name="Hensen N."/>
            <person name="Bonometti L."/>
            <person name="Westerberg I."/>
            <person name="Brannstrom I.O."/>
            <person name="Guillou S."/>
            <person name="Cros-Aarteil S."/>
            <person name="Calhoun S."/>
            <person name="Haridas S."/>
            <person name="Kuo A."/>
            <person name="Mondo S."/>
            <person name="Pangilinan J."/>
            <person name="Riley R."/>
            <person name="LaButti K."/>
            <person name="Andreopoulos B."/>
            <person name="Lipzen A."/>
            <person name="Chen C."/>
            <person name="Yan M."/>
            <person name="Daum C."/>
            <person name="Ng V."/>
            <person name="Clum A."/>
            <person name="Steindorff A."/>
            <person name="Ohm R.A."/>
            <person name="Martin F."/>
            <person name="Silar P."/>
            <person name="Natvig D.O."/>
            <person name="Lalanne C."/>
            <person name="Gautier V."/>
            <person name="Ament-Velasquez S.L."/>
            <person name="Kruys A."/>
            <person name="Hutchinson M.I."/>
            <person name="Powell A.J."/>
            <person name="Barry K."/>
            <person name="Miller A.N."/>
            <person name="Grigoriev I.V."/>
            <person name="Debuchy R."/>
            <person name="Gladieux P."/>
            <person name="Hiltunen Thoren M."/>
            <person name="Johannesson H."/>
        </authorList>
    </citation>
    <scope>NUCLEOTIDE SEQUENCE</scope>
    <source>
        <strain evidence="10">PSN324</strain>
    </source>
</reference>
<evidence type="ECO:0000256" key="2">
    <source>
        <dbReference type="ARBA" id="ARBA00022448"/>
    </source>
</evidence>
<accession>A0AAV9HWV9</accession>
<feature type="transmembrane region" description="Helical" evidence="8">
    <location>
        <begin position="109"/>
        <end position="132"/>
    </location>
</feature>
<gene>
    <name evidence="10" type="ORF">QBC42DRAFT_169322</name>
</gene>
<feature type="transmembrane region" description="Helical" evidence="8">
    <location>
        <begin position="138"/>
        <end position="157"/>
    </location>
</feature>
<evidence type="ECO:0000256" key="4">
    <source>
        <dbReference type="ARBA" id="ARBA00022989"/>
    </source>
</evidence>
<feature type="transmembrane region" description="Helical" evidence="8">
    <location>
        <begin position="308"/>
        <end position="329"/>
    </location>
</feature>
<evidence type="ECO:0000313" key="11">
    <source>
        <dbReference type="Proteomes" id="UP001321749"/>
    </source>
</evidence>
<feature type="transmembrane region" description="Helical" evidence="8">
    <location>
        <begin position="400"/>
        <end position="418"/>
    </location>
</feature>
<keyword evidence="11" id="KW-1185">Reference proteome</keyword>
<dbReference type="GO" id="GO:0016020">
    <property type="term" value="C:membrane"/>
    <property type="evidence" value="ECO:0007669"/>
    <property type="project" value="UniProtKB-SubCell"/>
</dbReference>
<dbReference type="AlphaFoldDB" id="A0AAV9HWV9"/>
<organism evidence="10 11">
    <name type="scientific">Cladorrhinum samala</name>
    <dbReference type="NCBI Taxonomy" id="585594"/>
    <lineage>
        <taxon>Eukaryota</taxon>
        <taxon>Fungi</taxon>
        <taxon>Dikarya</taxon>
        <taxon>Ascomycota</taxon>
        <taxon>Pezizomycotina</taxon>
        <taxon>Sordariomycetes</taxon>
        <taxon>Sordariomycetidae</taxon>
        <taxon>Sordariales</taxon>
        <taxon>Podosporaceae</taxon>
        <taxon>Cladorrhinum</taxon>
    </lineage>
</organism>
<evidence type="ECO:0000256" key="8">
    <source>
        <dbReference type="SAM" id="Phobius"/>
    </source>
</evidence>
<sequence length="511" mass="56887">MDSPLVQNQHDDTADDVENASDDRVVLTEEDNKRIRHKTDRVILALLVWVYFLQILDKTVLGFAAIFGLREDNHLTGNQYSVVGVIAPVAQLAWQPFSSVLIVKVPHRILMPTLVFGWGVAQICMPACHSFTGLLVDRFFLGLFEAGCLPLFSIITGKWYRRSEQPVRVAAWYGTNGLATIFAALLSYGIGHIKGSVFAPWQWIFLMTGIMTIITVPFIYWKLDDDVSSARFLTPKERAQAHERLRANQTGASSRDLKWSQVWEAFADIKTYLFIGMALANNLGAQVTTTFGPLILSGLGFDQYRTTLLNIPFGVIQYAVILATAWAAVKMRWKSVTLLLMLIPILAGLVLLYILPRDKSHTPGLLVGYYFLAFIFGCNTMIVSWILANTGGQTKRSAMMSLYNAAASIGNVVGPLLFSEVDAPAYLPGLRSTMAVFTAMVGIVILQAANLFLLNKKQMRTRVQNGKPAQIHDHSMEDEYVDIRADNVGGIGGRAFEDLTDRENDEFVFVY</sequence>
<evidence type="ECO:0000256" key="7">
    <source>
        <dbReference type="SAM" id="MobiDB-lite"/>
    </source>
</evidence>
<dbReference type="Pfam" id="PF07690">
    <property type="entry name" value="MFS_1"/>
    <property type="match status" value="1"/>
</dbReference>
<feature type="transmembrane region" description="Helical" evidence="8">
    <location>
        <begin position="42"/>
        <end position="67"/>
    </location>
</feature>
<feature type="transmembrane region" description="Helical" evidence="8">
    <location>
        <begin position="367"/>
        <end position="388"/>
    </location>
</feature>
<protein>
    <submittedName>
        <fullName evidence="10">Major facilitator superfamily domain-containing protein</fullName>
    </submittedName>
</protein>
<feature type="transmembrane region" description="Helical" evidence="8">
    <location>
        <begin position="79"/>
        <end position="97"/>
    </location>
</feature>
<dbReference type="InterPro" id="IPR036259">
    <property type="entry name" value="MFS_trans_sf"/>
</dbReference>
<feature type="transmembrane region" description="Helical" evidence="8">
    <location>
        <begin position="430"/>
        <end position="454"/>
    </location>
</feature>
<feature type="transmembrane region" description="Helical" evidence="8">
    <location>
        <begin position="203"/>
        <end position="221"/>
    </location>
</feature>
<feature type="domain" description="Major facilitator superfamily (MFS) profile" evidence="9">
    <location>
        <begin position="43"/>
        <end position="459"/>
    </location>
</feature>
<keyword evidence="4 8" id="KW-1133">Transmembrane helix</keyword>